<proteinExistence type="predicted"/>
<accession>A0A2H0WWM5</accession>
<dbReference type="EMBL" id="PEZF01000150">
    <property type="protein sequence ID" value="PIS16348.1"/>
    <property type="molecule type" value="Genomic_DNA"/>
</dbReference>
<organism evidence="1 2">
    <name type="scientific">Candidatus Portnoybacteria bacterium CG09_land_8_20_14_0_10_44_13</name>
    <dbReference type="NCBI Taxonomy" id="1974811"/>
    <lineage>
        <taxon>Bacteria</taxon>
        <taxon>Candidatus Portnoyibacteriota</taxon>
    </lineage>
</organism>
<reference evidence="2" key="1">
    <citation type="submission" date="2017-09" db="EMBL/GenBank/DDBJ databases">
        <title>Depth-based differentiation of microbial function through sediment-hosted aquifers and enrichment of novel symbionts in the deep terrestrial subsurface.</title>
        <authorList>
            <person name="Probst A.J."/>
            <person name="Ladd B."/>
            <person name="Jarett J.K."/>
            <person name="Geller-Mcgrath D.E."/>
            <person name="Sieber C.M.K."/>
            <person name="Emerson J.B."/>
            <person name="Anantharaman K."/>
            <person name="Thomas B.C."/>
            <person name="Malmstrom R."/>
            <person name="Stieglmeier M."/>
            <person name="Klingl A."/>
            <person name="Woyke T."/>
            <person name="Ryan C.M."/>
            <person name="Banfield J.F."/>
        </authorList>
    </citation>
    <scope>NUCLEOTIDE SEQUENCE [LARGE SCALE GENOMIC DNA]</scope>
</reference>
<dbReference type="AlphaFoldDB" id="A0A2H0WWM5"/>
<name>A0A2H0WWM5_9BACT</name>
<evidence type="ECO:0000313" key="2">
    <source>
        <dbReference type="Proteomes" id="UP000229080"/>
    </source>
</evidence>
<comment type="caution">
    <text evidence="1">The sequence shown here is derived from an EMBL/GenBank/DDBJ whole genome shotgun (WGS) entry which is preliminary data.</text>
</comment>
<dbReference type="Proteomes" id="UP000229080">
    <property type="component" value="Unassembled WGS sequence"/>
</dbReference>
<gene>
    <name evidence="1" type="ORF">COT61_04415</name>
</gene>
<protein>
    <submittedName>
        <fullName evidence="1">Uncharacterized protein</fullName>
    </submittedName>
</protein>
<evidence type="ECO:0000313" key="1">
    <source>
        <dbReference type="EMBL" id="PIS16348.1"/>
    </source>
</evidence>
<sequence>MTEQFRFKNVPEGHGEKFKAAVEAAVEAVVREQALKELEGLGISVPKSIMEGKQGERTYLDQYVELHARMLKMAQEIKTARDGKASEGVIQERDEVWGQQLGLIEQMRPSIFTSEQDQRFKDALKTWNMKQRSAFEN</sequence>